<reference evidence="1 2" key="2">
    <citation type="journal article" date="2022" name="Mol. Ecol. Resour.">
        <title>The genomes of chicory, endive, great burdock and yacon provide insights into Asteraceae paleo-polyploidization history and plant inulin production.</title>
        <authorList>
            <person name="Fan W."/>
            <person name="Wang S."/>
            <person name="Wang H."/>
            <person name="Wang A."/>
            <person name="Jiang F."/>
            <person name="Liu H."/>
            <person name="Zhao H."/>
            <person name="Xu D."/>
            <person name="Zhang Y."/>
        </authorList>
    </citation>
    <scope>NUCLEOTIDE SEQUENCE [LARGE SCALE GENOMIC DNA]</scope>
    <source>
        <strain evidence="2">cv. Yunnan</strain>
        <tissue evidence="1">Leaves</tissue>
    </source>
</reference>
<name>A0ACB9K5G3_9ASTR</name>
<keyword evidence="2" id="KW-1185">Reference proteome</keyword>
<accession>A0ACB9K5G3</accession>
<reference evidence="2" key="1">
    <citation type="journal article" date="2022" name="Mol. Ecol. Resour.">
        <title>The genomes of chicory, endive, great burdock and yacon provide insights into Asteraceae palaeo-polyploidization history and plant inulin production.</title>
        <authorList>
            <person name="Fan W."/>
            <person name="Wang S."/>
            <person name="Wang H."/>
            <person name="Wang A."/>
            <person name="Jiang F."/>
            <person name="Liu H."/>
            <person name="Zhao H."/>
            <person name="Xu D."/>
            <person name="Zhang Y."/>
        </authorList>
    </citation>
    <scope>NUCLEOTIDE SEQUENCE [LARGE SCALE GENOMIC DNA]</scope>
    <source>
        <strain evidence="2">cv. Yunnan</strain>
    </source>
</reference>
<dbReference type="EMBL" id="CM042018">
    <property type="protein sequence ID" value="KAI3827473.1"/>
    <property type="molecule type" value="Genomic_DNA"/>
</dbReference>
<comment type="caution">
    <text evidence="1">The sequence shown here is derived from an EMBL/GenBank/DDBJ whole genome shotgun (WGS) entry which is preliminary data.</text>
</comment>
<evidence type="ECO:0000313" key="2">
    <source>
        <dbReference type="Proteomes" id="UP001056120"/>
    </source>
</evidence>
<evidence type="ECO:0000313" key="1">
    <source>
        <dbReference type="EMBL" id="KAI3827473.1"/>
    </source>
</evidence>
<protein>
    <submittedName>
        <fullName evidence="1">Uncharacterized protein</fullName>
    </submittedName>
</protein>
<gene>
    <name evidence="1" type="ORF">L1987_01549</name>
</gene>
<organism evidence="1 2">
    <name type="scientific">Smallanthus sonchifolius</name>
    <dbReference type="NCBI Taxonomy" id="185202"/>
    <lineage>
        <taxon>Eukaryota</taxon>
        <taxon>Viridiplantae</taxon>
        <taxon>Streptophyta</taxon>
        <taxon>Embryophyta</taxon>
        <taxon>Tracheophyta</taxon>
        <taxon>Spermatophyta</taxon>
        <taxon>Magnoliopsida</taxon>
        <taxon>eudicotyledons</taxon>
        <taxon>Gunneridae</taxon>
        <taxon>Pentapetalae</taxon>
        <taxon>asterids</taxon>
        <taxon>campanulids</taxon>
        <taxon>Asterales</taxon>
        <taxon>Asteraceae</taxon>
        <taxon>Asteroideae</taxon>
        <taxon>Heliantheae alliance</taxon>
        <taxon>Millerieae</taxon>
        <taxon>Smallanthus</taxon>
    </lineage>
</organism>
<sequence>MNHHLETVFVAPSIEPSWFSQPPAVFSFHRNRLVYLFREPRADKDEELCKSVNLYLNQPIGDCLGSIHALNRLKPGLLNR</sequence>
<dbReference type="Proteomes" id="UP001056120">
    <property type="component" value="Linkage Group LG01"/>
</dbReference>
<proteinExistence type="predicted"/>